<comment type="similarity">
    <text evidence="1">Belongs to the carbohydrate kinase PfkB family.</text>
</comment>
<evidence type="ECO:0000259" key="4">
    <source>
        <dbReference type="Pfam" id="PF00294"/>
    </source>
</evidence>
<evidence type="ECO:0000313" key="5">
    <source>
        <dbReference type="EnsemblPlants" id="EMT14595"/>
    </source>
</evidence>
<sequence length="370" mass="39572">MGAEAEQQQQLPPPSPQAGKADPPAVVGLQVSALIDHVARVDWSLLDRVPGDRGGSQQVSFEELDHILNEVNALILPSHDDPSPVRTMAGGSVANTVRGLSAGFGISTGIIGARGDDDQGILFVNNMSFSGVDLTRLRAKKGHTAQANEFTKEDFQGSKWLVVRYAQQNLAQIIEAIRVAKQEGLSVSLDLASFEMVRDYRSQLIALLETGNIDLCFANEDEAREIIGGGLTYDPEDALAFLSKHCKWAVVGGLTYDPEDALAFLSKHCKWAVVTLASKGCIAKHGKQVVHVPAIGESNAVDATGAGDLFASGFLYGLVKGLPLEECCKVGVCSGGSVVRALGGEVRPENWQWMYKQMHAGGLLLPELKN</sequence>
<dbReference type="PANTHER" id="PTHR43320">
    <property type="entry name" value="SUGAR KINASE"/>
    <property type="match status" value="1"/>
</dbReference>
<evidence type="ECO:0000256" key="2">
    <source>
        <dbReference type="ARBA" id="ARBA00022679"/>
    </source>
</evidence>
<keyword evidence="2" id="KW-0808">Transferase</keyword>
<dbReference type="AlphaFoldDB" id="R7W7Y5"/>
<feature type="domain" description="Carbohydrate kinase PfkB" evidence="4">
    <location>
        <begin position="81"/>
        <end position="343"/>
    </location>
</feature>
<dbReference type="InterPro" id="IPR052700">
    <property type="entry name" value="Carb_kinase_PfkB-like"/>
</dbReference>
<dbReference type="EnsemblPlants" id="EMT14595">
    <property type="protein sequence ID" value="EMT14595"/>
    <property type="gene ID" value="F775_09916"/>
</dbReference>
<dbReference type="CDD" id="cd01168">
    <property type="entry name" value="adenosine_kinase"/>
    <property type="match status" value="1"/>
</dbReference>
<keyword evidence="3" id="KW-0418">Kinase</keyword>
<organism evidence="5">
    <name type="scientific">Aegilops tauschii</name>
    <name type="common">Tausch's goatgrass</name>
    <name type="synonym">Aegilops squarrosa</name>
    <dbReference type="NCBI Taxonomy" id="37682"/>
    <lineage>
        <taxon>Eukaryota</taxon>
        <taxon>Viridiplantae</taxon>
        <taxon>Streptophyta</taxon>
        <taxon>Embryophyta</taxon>
        <taxon>Tracheophyta</taxon>
        <taxon>Spermatophyta</taxon>
        <taxon>Magnoliopsida</taxon>
        <taxon>Liliopsida</taxon>
        <taxon>Poales</taxon>
        <taxon>Poaceae</taxon>
        <taxon>BOP clade</taxon>
        <taxon>Pooideae</taxon>
        <taxon>Triticodae</taxon>
        <taxon>Triticeae</taxon>
        <taxon>Triticinae</taxon>
        <taxon>Aegilops</taxon>
    </lineage>
</organism>
<reference evidence="5" key="1">
    <citation type="submission" date="2015-06" db="UniProtKB">
        <authorList>
            <consortium name="EnsemblPlants"/>
        </authorList>
    </citation>
    <scope>IDENTIFICATION</scope>
</reference>
<protein>
    <recommendedName>
        <fullName evidence="4">Carbohydrate kinase PfkB domain-containing protein</fullName>
    </recommendedName>
</protein>
<dbReference type="InterPro" id="IPR029056">
    <property type="entry name" value="Ribokinase-like"/>
</dbReference>
<dbReference type="InterPro" id="IPR011611">
    <property type="entry name" value="PfkB_dom"/>
</dbReference>
<dbReference type="Pfam" id="PF00294">
    <property type="entry name" value="PfkB"/>
    <property type="match status" value="1"/>
</dbReference>
<accession>R7W7Y5</accession>
<evidence type="ECO:0000256" key="3">
    <source>
        <dbReference type="ARBA" id="ARBA00022777"/>
    </source>
</evidence>
<proteinExistence type="inferred from homology"/>
<dbReference type="Gene3D" id="3.40.1190.20">
    <property type="match status" value="1"/>
</dbReference>
<name>R7W7Y5_AEGTA</name>
<dbReference type="PANTHER" id="PTHR43320:SF1">
    <property type="entry name" value="OS01G0105900 PROTEIN"/>
    <property type="match status" value="1"/>
</dbReference>
<dbReference type="SUPFAM" id="SSF53613">
    <property type="entry name" value="Ribokinase-like"/>
    <property type="match status" value="1"/>
</dbReference>
<dbReference type="GO" id="GO:0016301">
    <property type="term" value="F:kinase activity"/>
    <property type="evidence" value="ECO:0007669"/>
    <property type="project" value="UniProtKB-KW"/>
</dbReference>
<evidence type="ECO:0000256" key="1">
    <source>
        <dbReference type="ARBA" id="ARBA00010688"/>
    </source>
</evidence>